<sequence length="548" mass="62037">MIFLALRDSYAIAICQRDHQWYKNVYRWYSQTKLVCRLWREVSREYCMLWTVIEASLPERHFLMGMAKAAPLTVIYNPGPNTETPSFFEEYRSHVPRIRSLAMIGAQRWHEAFNNVQALPNLEELRLYRSARDHEDRMFPLSELSTSFPALTTIDILGYRFHPHHSIFSHNIRSLRLGLSFVDRSFVRGLYQITMAIVREMPLLEHLGLHGVLTEYNSKADHPRIVLPHLHCLSVSAPPESCLALLSTLKFPNDTHIDVKCIGVTLADWVHIPGLFAALGRKLDGSDTLGDVHPVESLIVQSRPVISKRTGMILVHCLKTQSPYGHAKHTTENTAFFTQALTHLDNIFNSTASTNWREEKMIGVRLSLLTTCVPVVFAEKWYSMYCRDWPLQSVKTCAVGRGFIGLPEVRRFCPGITTLFLEVEMNADVCGVGAVDTPNDDDNDGDGSHDDEVAHDTERAGIETITLLHPKVEKDASRFALRLAFRNYTAYLLNAGIVGSATRDVKIVNNIKPTALYAKGAIEIARIDLVALCYGLFNRFESDGMMYV</sequence>
<accession>A0ACB8UAN9</accession>
<organism evidence="1 2">
    <name type="scientific">Irpex rosettiformis</name>
    <dbReference type="NCBI Taxonomy" id="378272"/>
    <lineage>
        <taxon>Eukaryota</taxon>
        <taxon>Fungi</taxon>
        <taxon>Dikarya</taxon>
        <taxon>Basidiomycota</taxon>
        <taxon>Agaricomycotina</taxon>
        <taxon>Agaricomycetes</taxon>
        <taxon>Polyporales</taxon>
        <taxon>Irpicaceae</taxon>
        <taxon>Irpex</taxon>
    </lineage>
</organism>
<proteinExistence type="predicted"/>
<comment type="caution">
    <text evidence="1">The sequence shown here is derived from an EMBL/GenBank/DDBJ whole genome shotgun (WGS) entry which is preliminary data.</text>
</comment>
<dbReference type="Proteomes" id="UP001055072">
    <property type="component" value="Unassembled WGS sequence"/>
</dbReference>
<evidence type="ECO:0000313" key="2">
    <source>
        <dbReference type="Proteomes" id="UP001055072"/>
    </source>
</evidence>
<protein>
    <submittedName>
        <fullName evidence="1">Uncharacterized protein</fullName>
    </submittedName>
</protein>
<keyword evidence="2" id="KW-1185">Reference proteome</keyword>
<reference evidence="1" key="1">
    <citation type="journal article" date="2021" name="Environ. Microbiol.">
        <title>Gene family expansions and transcriptome signatures uncover fungal adaptations to wood decay.</title>
        <authorList>
            <person name="Hage H."/>
            <person name="Miyauchi S."/>
            <person name="Viragh M."/>
            <person name="Drula E."/>
            <person name="Min B."/>
            <person name="Chaduli D."/>
            <person name="Navarro D."/>
            <person name="Favel A."/>
            <person name="Norest M."/>
            <person name="Lesage-Meessen L."/>
            <person name="Balint B."/>
            <person name="Merenyi Z."/>
            <person name="de Eugenio L."/>
            <person name="Morin E."/>
            <person name="Martinez A.T."/>
            <person name="Baldrian P."/>
            <person name="Stursova M."/>
            <person name="Martinez M.J."/>
            <person name="Novotny C."/>
            <person name="Magnuson J.K."/>
            <person name="Spatafora J.W."/>
            <person name="Maurice S."/>
            <person name="Pangilinan J."/>
            <person name="Andreopoulos W."/>
            <person name="LaButti K."/>
            <person name="Hundley H."/>
            <person name="Na H."/>
            <person name="Kuo A."/>
            <person name="Barry K."/>
            <person name="Lipzen A."/>
            <person name="Henrissat B."/>
            <person name="Riley R."/>
            <person name="Ahrendt S."/>
            <person name="Nagy L.G."/>
            <person name="Grigoriev I.V."/>
            <person name="Martin F."/>
            <person name="Rosso M.N."/>
        </authorList>
    </citation>
    <scope>NUCLEOTIDE SEQUENCE</scope>
    <source>
        <strain evidence="1">CBS 384.51</strain>
    </source>
</reference>
<evidence type="ECO:0000313" key="1">
    <source>
        <dbReference type="EMBL" id="KAI0091393.1"/>
    </source>
</evidence>
<dbReference type="EMBL" id="MU274905">
    <property type="protein sequence ID" value="KAI0091393.1"/>
    <property type="molecule type" value="Genomic_DNA"/>
</dbReference>
<gene>
    <name evidence="1" type="ORF">BDY19DRAFT_1054794</name>
</gene>
<name>A0ACB8UAN9_9APHY</name>